<keyword evidence="1" id="KW-0808">Transferase</keyword>
<name>A0A6N8IZ70_9BURK</name>
<dbReference type="EMBL" id="WSEL01000009">
    <property type="protein sequence ID" value="MVQ31340.1"/>
    <property type="molecule type" value="Genomic_DNA"/>
</dbReference>
<reference evidence="1 2" key="1">
    <citation type="submission" date="2019-12" db="EMBL/GenBank/DDBJ databases">
        <authorList>
            <person name="Huq M.A."/>
        </authorList>
    </citation>
    <scope>NUCLEOTIDE SEQUENCE [LARGE SCALE GENOMIC DNA]</scope>
    <source>
        <strain evidence="1 2">MAH-25</strain>
    </source>
</reference>
<gene>
    <name evidence="1" type="ORF">GON04_17925</name>
</gene>
<proteinExistence type="predicted"/>
<sequence>MGHGLTLTDQLVEQLGDAAPQVPGTRWEVGRLVLAEAHRTDVDALRRCLFLSLDYASRQTEVHHLFASCSHVLSRLYRRFAFSPFAANVPLHGTAKSYTLIHGRAHDVLQALGRGRAASTTLQ</sequence>
<dbReference type="InterPro" id="IPR016181">
    <property type="entry name" value="Acyl_CoA_acyltransferase"/>
</dbReference>
<comment type="caution">
    <text evidence="1">The sequence shown here is derived from an EMBL/GenBank/DDBJ whole genome shotgun (WGS) entry which is preliminary data.</text>
</comment>
<evidence type="ECO:0000313" key="1">
    <source>
        <dbReference type="EMBL" id="MVQ31340.1"/>
    </source>
</evidence>
<dbReference type="Proteomes" id="UP000469385">
    <property type="component" value="Unassembled WGS sequence"/>
</dbReference>
<dbReference type="AlphaFoldDB" id="A0A6N8IZ70"/>
<accession>A0A6N8IZ70</accession>
<dbReference type="GO" id="GO:0016740">
    <property type="term" value="F:transferase activity"/>
    <property type="evidence" value="ECO:0007669"/>
    <property type="project" value="UniProtKB-KW"/>
</dbReference>
<dbReference type="SUPFAM" id="SSF55729">
    <property type="entry name" value="Acyl-CoA N-acyltransferases (Nat)"/>
    <property type="match status" value="1"/>
</dbReference>
<evidence type="ECO:0000313" key="2">
    <source>
        <dbReference type="Proteomes" id="UP000469385"/>
    </source>
</evidence>
<protein>
    <submittedName>
        <fullName evidence="1">N-acetyltransferase</fullName>
    </submittedName>
</protein>
<organism evidence="1 2">
    <name type="scientific">Ramlibacter pinisoli</name>
    <dbReference type="NCBI Taxonomy" id="2682844"/>
    <lineage>
        <taxon>Bacteria</taxon>
        <taxon>Pseudomonadati</taxon>
        <taxon>Pseudomonadota</taxon>
        <taxon>Betaproteobacteria</taxon>
        <taxon>Burkholderiales</taxon>
        <taxon>Comamonadaceae</taxon>
        <taxon>Ramlibacter</taxon>
    </lineage>
</organism>
<dbReference type="Gene3D" id="3.40.630.30">
    <property type="match status" value="1"/>
</dbReference>
<keyword evidence="2" id="KW-1185">Reference proteome</keyword>